<dbReference type="InterPro" id="IPR011335">
    <property type="entry name" value="Restrct_endonuc-II-like"/>
</dbReference>
<evidence type="ECO:0000313" key="3">
    <source>
        <dbReference type="EMBL" id="NNJ25156.1"/>
    </source>
</evidence>
<evidence type="ECO:0000256" key="1">
    <source>
        <dbReference type="SAM" id="MobiDB-lite"/>
    </source>
</evidence>
<dbReference type="SUPFAM" id="SSF52980">
    <property type="entry name" value="Restriction endonuclease-like"/>
    <property type="match status" value="1"/>
</dbReference>
<accession>A0ABX1VDL8</accession>
<sequence>MSAALTPPSAAGPASELPSPATPPRLLMTRAEFEAAAEDPGTRVEWLGMTEETRDGEPLGEVWPRFGFPEHDGLSNERKGFALATALHSRIVTNLMGLLIAALDQDVWQIDSQALEVVCLTGRRRFPDVVLTRLPARYADHPRDRELVLLNPSVCIEVLSEGTEAVDLREKPADYLSIPSVTDYLVVAQDEPNVLHHRRASGGNGANEPSAWAVTRTTDLEASVSLAAPAATLPLAEIYKRIFPA</sequence>
<dbReference type="InterPro" id="IPR012296">
    <property type="entry name" value="Nuclease_put_TT1808"/>
</dbReference>
<dbReference type="EMBL" id="WTPX01000027">
    <property type="protein sequence ID" value="NNJ25156.1"/>
    <property type="molecule type" value="Genomic_DNA"/>
</dbReference>
<keyword evidence="4" id="KW-1185">Reference proteome</keyword>
<dbReference type="Gene3D" id="3.90.1570.10">
    <property type="entry name" value="tt1808, chain A"/>
    <property type="match status" value="1"/>
</dbReference>
<feature type="region of interest" description="Disordered" evidence="1">
    <location>
        <begin position="1"/>
        <end position="24"/>
    </location>
</feature>
<dbReference type="RefSeq" id="WP_171184856.1">
    <property type="nucleotide sequence ID" value="NZ_WTPX01000027.1"/>
</dbReference>
<name>A0ABX1VDL8_9PLAN</name>
<gene>
    <name evidence="3" type="ORF">LzC2_12190</name>
</gene>
<evidence type="ECO:0000313" key="4">
    <source>
        <dbReference type="Proteomes" id="UP000609651"/>
    </source>
</evidence>
<organism evidence="3 4">
    <name type="scientific">Alienimonas chondri</name>
    <dbReference type="NCBI Taxonomy" id="2681879"/>
    <lineage>
        <taxon>Bacteria</taxon>
        <taxon>Pseudomonadati</taxon>
        <taxon>Planctomycetota</taxon>
        <taxon>Planctomycetia</taxon>
        <taxon>Planctomycetales</taxon>
        <taxon>Planctomycetaceae</taxon>
        <taxon>Alienimonas</taxon>
    </lineage>
</organism>
<proteinExistence type="predicted"/>
<feature type="domain" description="Putative restriction endonuclease" evidence="2">
    <location>
        <begin position="85"/>
        <end position="205"/>
    </location>
</feature>
<dbReference type="Pfam" id="PF05685">
    <property type="entry name" value="Uma2"/>
    <property type="match status" value="1"/>
</dbReference>
<reference evidence="3 4" key="1">
    <citation type="journal article" date="2020" name="Syst. Appl. Microbiol.">
        <title>Alienimonas chondri sp. nov., a novel planctomycete isolated from the biofilm of the red alga Chondrus crispus.</title>
        <authorList>
            <person name="Vitorino I."/>
            <person name="Albuquerque L."/>
            <person name="Wiegand S."/>
            <person name="Kallscheuer N."/>
            <person name="da Costa M.S."/>
            <person name="Lobo-da-Cunha A."/>
            <person name="Jogler C."/>
            <person name="Lage O.M."/>
        </authorList>
    </citation>
    <scope>NUCLEOTIDE SEQUENCE [LARGE SCALE GENOMIC DNA]</scope>
    <source>
        <strain evidence="3 4">LzC2</strain>
    </source>
</reference>
<dbReference type="PANTHER" id="PTHR36558:SF1">
    <property type="entry name" value="RESTRICTION ENDONUCLEASE DOMAIN-CONTAINING PROTEIN-RELATED"/>
    <property type="match status" value="1"/>
</dbReference>
<evidence type="ECO:0000259" key="2">
    <source>
        <dbReference type="Pfam" id="PF05685"/>
    </source>
</evidence>
<dbReference type="CDD" id="cd06260">
    <property type="entry name" value="DUF820-like"/>
    <property type="match status" value="1"/>
</dbReference>
<dbReference type="PANTHER" id="PTHR36558">
    <property type="entry name" value="GLR1098 PROTEIN"/>
    <property type="match status" value="1"/>
</dbReference>
<comment type="caution">
    <text evidence="3">The sequence shown here is derived from an EMBL/GenBank/DDBJ whole genome shotgun (WGS) entry which is preliminary data.</text>
</comment>
<dbReference type="Proteomes" id="UP000609651">
    <property type="component" value="Unassembled WGS sequence"/>
</dbReference>
<protein>
    <recommendedName>
        <fullName evidence="2">Putative restriction endonuclease domain-containing protein</fullName>
    </recommendedName>
</protein>
<dbReference type="InterPro" id="IPR008538">
    <property type="entry name" value="Uma2"/>
</dbReference>